<evidence type="ECO:0000313" key="2">
    <source>
        <dbReference type="EMBL" id="KAK8121108.1"/>
    </source>
</evidence>
<organism evidence="2 3">
    <name type="scientific">Apiospora kogelbergensis</name>
    <dbReference type="NCBI Taxonomy" id="1337665"/>
    <lineage>
        <taxon>Eukaryota</taxon>
        <taxon>Fungi</taxon>
        <taxon>Dikarya</taxon>
        <taxon>Ascomycota</taxon>
        <taxon>Pezizomycotina</taxon>
        <taxon>Sordariomycetes</taxon>
        <taxon>Xylariomycetidae</taxon>
        <taxon>Amphisphaeriales</taxon>
        <taxon>Apiosporaceae</taxon>
        <taxon>Apiospora</taxon>
    </lineage>
</organism>
<feature type="compositionally biased region" description="Acidic residues" evidence="1">
    <location>
        <begin position="746"/>
        <end position="776"/>
    </location>
</feature>
<reference evidence="2 3" key="1">
    <citation type="submission" date="2023-01" db="EMBL/GenBank/DDBJ databases">
        <title>Analysis of 21 Apiospora genomes using comparative genomics revels a genus with tremendous synthesis potential of carbohydrate active enzymes and secondary metabolites.</title>
        <authorList>
            <person name="Sorensen T."/>
        </authorList>
    </citation>
    <scope>NUCLEOTIDE SEQUENCE [LARGE SCALE GENOMIC DNA]</scope>
    <source>
        <strain evidence="2 3">CBS 117206</strain>
    </source>
</reference>
<feature type="compositionally biased region" description="Basic and acidic residues" evidence="1">
    <location>
        <begin position="884"/>
        <end position="897"/>
    </location>
</feature>
<protein>
    <recommendedName>
        <fullName evidence="4">F-box domain-containing protein</fullName>
    </recommendedName>
</protein>
<feature type="region of interest" description="Disordered" evidence="1">
    <location>
        <begin position="842"/>
        <end position="958"/>
    </location>
</feature>
<feature type="compositionally biased region" description="Acidic residues" evidence="1">
    <location>
        <begin position="686"/>
        <end position="698"/>
    </location>
</feature>
<feature type="compositionally biased region" description="Acidic residues" evidence="1">
    <location>
        <begin position="10"/>
        <end position="20"/>
    </location>
</feature>
<name>A0AAW0R1K0_9PEZI</name>
<feature type="region of interest" description="Disordered" evidence="1">
    <location>
        <begin position="1"/>
        <end position="118"/>
    </location>
</feature>
<evidence type="ECO:0000313" key="3">
    <source>
        <dbReference type="Proteomes" id="UP001392437"/>
    </source>
</evidence>
<sequence>MVMDIVSSSSDEDSDNDTETGETVVVNKSQWEDPSDERDELTVTETEDIHRDNGEGPSRPPQASGGSPDDDGDDSDGDDSDGDDSDGDNSDGNDSCAKDSGYNSSDQYHDDEDDASVMPDIIRDTTTQGEDDEDYEHWVFWSMGKLQAEYRKLKGWAKRRIHDTEQEAESRIQSVRAVLGERIHDLRGEVDEHQATILERDEVILGLQGHITQLQLQIQDLLNRLNRIRPPPTPWTQLWQQREPYTQIYREACKQLNMSQLHTNVHPQLTISLRWLNHATLSAAYGLNDEDGNGNGNEEGEDNDSDNESELFVQQNPVPPVDQEERPLRPFNFDRLDRDIQERIFRYLFVKTDLVHCLSRLDPGNRPLTPRPLNRFFWGGNRQCVVSLAHRPNNVLRLLLVCKRWLYLGVHAFYGLNTFAFSSLGELGRFMRGIGSRMERIVNIELFWHGAVMPRHQSRINQRTVPLQFFCDTRRLRTLVIHIQERDEWRARRGYEKKEEDAVVEDVPYDGSRLDLRNPFKVMEECTRVQPNYRPNRSIRTLHGLDYIYQLRGMNYVRIREAQGNIAREPIRDWSVIDDINSVITRPKAPEYQRLSELPNLTSIGGIGEFVPSDDDMHIVRRWYADNEPMGSIVGEDDDGDTISIVSSEARSIPSLSDDEEDDESELDDDPDTPSSNGEGSGADVDIGDDDGMDDEDDARDKTPFDMDIDSGVEDMDMEMDDPVDDINEGLDQMDMRDDSVSTNTDAEESEIDNDDNDDDDDDNNNDGNDGNDGDSDGNGNDGDGNGDLDNGNEDHSRREWSSLFVQQNDDVESSLFVRSNRASTHFKTDSDEEKHKVIDLTGDDAAEVKEESSGSVIGSAAGGHGILPGSSRDAPMDVDEYDEQRSSKEKTDRVVDFSDAGSVSSSWKGGASSAASSSKRRDHDPDSYHGSDDASSPKRMRFNTPGSSRESAISVED</sequence>
<proteinExistence type="predicted"/>
<feature type="compositionally biased region" description="Acidic residues" evidence="1">
    <location>
        <begin position="707"/>
        <end position="729"/>
    </location>
</feature>
<gene>
    <name evidence="2" type="ORF">PG999_005228</name>
</gene>
<feature type="compositionally biased region" description="Acidic residues" evidence="1">
    <location>
        <begin position="68"/>
        <end position="91"/>
    </location>
</feature>
<feature type="region of interest" description="Disordered" evidence="1">
    <location>
        <begin position="647"/>
        <end position="811"/>
    </location>
</feature>
<feature type="region of interest" description="Disordered" evidence="1">
    <location>
        <begin position="286"/>
        <end position="311"/>
    </location>
</feature>
<keyword evidence="3" id="KW-1185">Reference proteome</keyword>
<dbReference type="EMBL" id="JAQQWP010000004">
    <property type="protein sequence ID" value="KAK8121108.1"/>
    <property type="molecule type" value="Genomic_DNA"/>
</dbReference>
<feature type="compositionally biased region" description="Acidic residues" evidence="1">
    <location>
        <begin position="288"/>
        <end position="309"/>
    </location>
</feature>
<comment type="caution">
    <text evidence="2">The sequence shown here is derived from an EMBL/GenBank/DDBJ whole genome shotgun (WGS) entry which is preliminary data.</text>
</comment>
<dbReference type="AlphaFoldDB" id="A0AAW0R1K0"/>
<evidence type="ECO:0008006" key="4">
    <source>
        <dbReference type="Google" id="ProtNLM"/>
    </source>
</evidence>
<feature type="compositionally biased region" description="Acidic residues" evidence="1">
    <location>
        <begin position="657"/>
        <end position="672"/>
    </location>
</feature>
<accession>A0AAW0R1K0</accession>
<feature type="compositionally biased region" description="Basic and acidic residues" evidence="1">
    <location>
        <begin position="920"/>
        <end position="937"/>
    </location>
</feature>
<dbReference type="Proteomes" id="UP001392437">
    <property type="component" value="Unassembled WGS sequence"/>
</dbReference>
<feature type="compositionally biased region" description="Low complexity" evidence="1">
    <location>
        <begin position="901"/>
        <end position="918"/>
    </location>
</feature>
<evidence type="ECO:0000256" key="1">
    <source>
        <dbReference type="SAM" id="MobiDB-lite"/>
    </source>
</evidence>